<evidence type="ECO:0000313" key="1">
    <source>
        <dbReference type="EMBL" id="SVB10380.1"/>
    </source>
</evidence>
<dbReference type="AlphaFoldDB" id="A0A382B9A2"/>
<organism evidence="1">
    <name type="scientific">marine metagenome</name>
    <dbReference type="NCBI Taxonomy" id="408172"/>
    <lineage>
        <taxon>unclassified sequences</taxon>
        <taxon>metagenomes</taxon>
        <taxon>ecological metagenomes</taxon>
    </lineage>
</organism>
<protein>
    <submittedName>
        <fullName evidence="1">Uncharacterized protein</fullName>
    </submittedName>
</protein>
<dbReference type="EMBL" id="UINC01028781">
    <property type="protein sequence ID" value="SVB10380.1"/>
    <property type="molecule type" value="Genomic_DNA"/>
</dbReference>
<sequence>VHDLNSHAGFPIRKSPDQKMFALPRGLSQLATSFFASQSQGIRPAPLLPDFNSQDRQPLETLTFDLVSPKPPI</sequence>
<gene>
    <name evidence="1" type="ORF">METZ01_LOCUS163234</name>
</gene>
<reference evidence="1" key="1">
    <citation type="submission" date="2018-05" db="EMBL/GenBank/DDBJ databases">
        <authorList>
            <person name="Lanie J.A."/>
            <person name="Ng W.-L."/>
            <person name="Kazmierczak K.M."/>
            <person name="Andrzejewski T.M."/>
            <person name="Davidsen T.M."/>
            <person name="Wayne K.J."/>
            <person name="Tettelin H."/>
            <person name="Glass J.I."/>
            <person name="Rusch D."/>
            <person name="Podicherti R."/>
            <person name="Tsui H.-C.T."/>
            <person name="Winkler M.E."/>
        </authorList>
    </citation>
    <scope>NUCLEOTIDE SEQUENCE</scope>
</reference>
<accession>A0A382B9A2</accession>
<name>A0A382B9A2_9ZZZZ</name>
<proteinExistence type="predicted"/>
<feature type="non-terminal residue" evidence="1">
    <location>
        <position position="1"/>
    </location>
</feature>